<name>W2Y7P3_PHYNI</name>
<reference evidence="1 2" key="1">
    <citation type="submission" date="2013-11" db="EMBL/GenBank/DDBJ databases">
        <title>The Genome Sequence of Phytophthora parasitica P10297.</title>
        <authorList>
            <consortium name="The Broad Institute Genomics Platform"/>
            <person name="Russ C."/>
            <person name="Tyler B."/>
            <person name="Panabieres F."/>
            <person name="Shan W."/>
            <person name="Tripathy S."/>
            <person name="Grunwald N."/>
            <person name="Machado M."/>
            <person name="Johnson C.S."/>
            <person name="Walker B."/>
            <person name="Young S.K."/>
            <person name="Zeng Q."/>
            <person name="Gargeya S."/>
            <person name="Fitzgerald M."/>
            <person name="Haas B."/>
            <person name="Abouelleil A."/>
            <person name="Allen A.W."/>
            <person name="Alvarado L."/>
            <person name="Arachchi H.M."/>
            <person name="Berlin A.M."/>
            <person name="Chapman S.B."/>
            <person name="Gainer-Dewar J."/>
            <person name="Goldberg J."/>
            <person name="Griggs A."/>
            <person name="Gujja S."/>
            <person name="Hansen M."/>
            <person name="Howarth C."/>
            <person name="Imamovic A."/>
            <person name="Ireland A."/>
            <person name="Larimer J."/>
            <person name="McCowan C."/>
            <person name="Murphy C."/>
            <person name="Pearson M."/>
            <person name="Poon T.W."/>
            <person name="Priest M."/>
            <person name="Roberts A."/>
            <person name="Saif S."/>
            <person name="Shea T."/>
            <person name="Sisk P."/>
            <person name="Sykes S."/>
            <person name="Wortman J."/>
            <person name="Nusbaum C."/>
            <person name="Birren B."/>
        </authorList>
    </citation>
    <scope>NUCLEOTIDE SEQUENCE [LARGE SCALE GENOMIC DNA]</scope>
    <source>
        <strain evidence="1 2">P10297</strain>
    </source>
</reference>
<sequence>MMHTSCRGSYEKQIIKHLTFSLHVSGLCIDPCQRLGPIVRSRCVVHLSRLQLESVQRVDHIEPQQTRNLTSCAASRSSSCRALNSQSHTPALGFFCLATSLTRRLISRQQLHYFFFILRKIGACHKK</sequence>
<comment type="caution">
    <text evidence="1">The sequence shown here is derived from an EMBL/GenBank/DDBJ whole genome shotgun (WGS) entry which is preliminary data.</text>
</comment>
<accession>W2Y7P3</accession>
<dbReference type="AlphaFoldDB" id="W2Y7P3"/>
<evidence type="ECO:0000313" key="2">
    <source>
        <dbReference type="Proteomes" id="UP000018948"/>
    </source>
</evidence>
<organism evidence="1 2">
    <name type="scientific">Phytophthora nicotianae P10297</name>
    <dbReference type="NCBI Taxonomy" id="1317064"/>
    <lineage>
        <taxon>Eukaryota</taxon>
        <taxon>Sar</taxon>
        <taxon>Stramenopiles</taxon>
        <taxon>Oomycota</taxon>
        <taxon>Peronosporomycetes</taxon>
        <taxon>Peronosporales</taxon>
        <taxon>Peronosporaceae</taxon>
        <taxon>Phytophthora</taxon>
    </lineage>
</organism>
<protein>
    <submittedName>
        <fullName evidence="1">Uncharacterized protein</fullName>
    </submittedName>
</protein>
<evidence type="ECO:0000313" key="1">
    <source>
        <dbReference type="EMBL" id="ETP31130.1"/>
    </source>
</evidence>
<dbReference type="EMBL" id="ANIY01004173">
    <property type="protein sequence ID" value="ETP31130.1"/>
    <property type="molecule type" value="Genomic_DNA"/>
</dbReference>
<dbReference type="Proteomes" id="UP000018948">
    <property type="component" value="Unassembled WGS sequence"/>
</dbReference>
<gene>
    <name evidence="1" type="ORF">F442_19982</name>
</gene>
<proteinExistence type="predicted"/>